<feature type="coiled-coil region" evidence="1">
    <location>
        <begin position="61"/>
        <end position="88"/>
    </location>
</feature>
<keyword evidence="1" id="KW-0175">Coiled coil</keyword>
<accession>A0A1I6D907</accession>
<dbReference type="Proteomes" id="UP000198583">
    <property type="component" value="Unassembled WGS sequence"/>
</dbReference>
<reference evidence="3" key="1">
    <citation type="submission" date="2016-10" db="EMBL/GenBank/DDBJ databases">
        <authorList>
            <person name="Varghese N."/>
            <person name="Submissions S."/>
        </authorList>
    </citation>
    <scope>NUCLEOTIDE SEQUENCE [LARGE SCALE GENOMIC DNA]</scope>
    <source>
        <strain evidence="3">DSM 44232</strain>
    </source>
</reference>
<dbReference type="Pfam" id="PF10824">
    <property type="entry name" value="T7SS_ESX_EspC"/>
    <property type="match status" value="1"/>
</dbReference>
<dbReference type="RefSeq" id="WP_093588632.1">
    <property type="nucleotide sequence ID" value="NZ_FOYL01000002.1"/>
</dbReference>
<gene>
    <name evidence="2" type="ORF">SAMN04488564_10215</name>
</gene>
<evidence type="ECO:0000313" key="3">
    <source>
        <dbReference type="Proteomes" id="UP000198583"/>
    </source>
</evidence>
<evidence type="ECO:0000313" key="2">
    <source>
        <dbReference type="EMBL" id="SFR01914.1"/>
    </source>
</evidence>
<keyword evidence="3" id="KW-1185">Reference proteome</keyword>
<evidence type="ECO:0008006" key="4">
    <source>
        <dbReference type="Google" id="ProtNLM"/>
    </source>
</evidence>
<dbReference type="STRING" id="84724.SAMN04488564_10215"/>
<dbReference type="InterPro" id="IPR022536">
    <property type="entry name" value="EspC"/>
</dbReference>
<evidence type="ECO:0000256" key="1">
    <source>
        <dbReference type="SAM" id="Coils"/>
    </source>
</evidence>
<protein>
    <recommendedName>
        <fullName evidence="4">Excreted virulence factor EspC, type VII ESX diderm</fullName>
    </recommendedName>
</protein>
<organism evidence="2 3">
    <name type="scientific">Lentzea waywayandensis</name>
    <dbReference type="NCBI Taxonomy" id="84724"/>
    <lineage>
        <taxon>Bacteria</taxon>
        <taxon>Bacillati</taxon>
        <taxon>Actinomycetota</taxon>
        <taxon>Actinomycetes</taxon>
        <taxon>Pseudonocardiales</taxon>
        <taxon>Pseudonocardiaceae</taxon>
        <taxon>Lentzea</taxon>
    </lineage>
</organism>
<name>A0A1I6D907_9PSEU</name>
<dbReference type="AlphaFoldDB" id="A0A1I6D907"/>
<dbReference type="GO" id="GO:0009306">
    <property type="term" value="P:protein secretion"/>
    <property type="evidence" value="ECO:0007669"/>
    <property type="project" value="InterPro"/>
</dbReference>
<dbReference type="EMBL" id="FOYL01000002">
    <property type="protein sequence ID" value="SFR01914.1"/>
    <property type="molecule type" value="Genomic_DNA"/>
</dbReference>
<proteinExistence type="predicted"/>
<sequence>MAESYEVVTASLTSHVRTLTDLSGELGTALTAATVTVTGDAYGQAGRRFAKALGDVASSGQDTLRTAIEALEKAAAALRDTVTAYEQQEEAVRAGLTRIGDER</sequence>